<feature type="compositionally biased region" description="Low complexity" evidence="1">
    <location>
        <begin position="1462"/>
        <end position="1474"/>
    </location>
</feature>
<evidence type="ECO:0000313" key="3">
    <source>
        <dbReference type="EMBL" id="MDJ1175233.1"/>
    </source>
</evidence>
<dbReference type="RefSeq" id="WP_283767539.1">
    <property type="nucleotide sequence ID" value="NZ_JAQOSO010000079.1"/>
</dbReference>
<feature type="region of interest" description="Disordered" evidence="1">
    <location>
        <begin position="344"/>
        <end position="364"/>
    </location>
</feature>
<dbReference type="SUPFAM" id="SSF141072">
    <property type="entry name" value="CalX-like"/>
    <property type="match status" value="1"/>
</dbReference>
<dbReference type="SUPFAM" id="SSF63829">
    <property type="entry name" value="Calcium-dependent phosphotriesterase"/>
    <property type="match status" value="1"/>
</dbReference>
<dbReference type="Pfam" id="PF25778">
    <property type="entry name" value="DUF7948"/>
    <property type="match status" value="1"/>
</dbReference>
<dbReference type="InterPro" id="IPR038081">
    <property type="entry name" value="CalX-like_sf"/>
</dbReference>
<dbReference type="PANTHER" id="PTHR35580:SF1">
    <property type="entry name" value="PHYTASE-LIKE DOMAIN-CONTAINING PROTEIN"/>
    <property type="match status" value="1"/>
</dbReference>
<evidence type="ECO:0000256" key="1">
    <source>
        <dbReference type="SAM" id="MobiDB-lite"/>
    </source>
</evidence>
<dbReference type="EMBL" id="JAQOSO010000079">
    <property type="protein sequence ID" value="MDJ1175233.1"/>
    <property type="molecule type" value="Genomic_DNA"/>
</dbReference>
<dbReference type="InterPro" id="IPR052918">
    <property type="entry name" value="Motility_Chemotaxis_Reg"/>
</dbReference>
<evidence type="ECO:0000313" key="4">
    <source>
        <dbReference type="Proteomes" id="UP001235849"/>
    </source>
</evidence>
<protein>
    <submittedName>
        <fullName evidence="3">SBBP repeat-containing protein</fullName>
    </submittedName>
</protein>
<dbReference type="Gene3D" id="2.150.10.10">
    <property type="entry name" value="Serralysin-like metalloprotease, C-terminal"/>
    <property type="match status" value="2"/>
</dbReference>
<accession>A0ABT7B7U3</accession>
<feature type="domain" description="DUF7948" evidence="2">
    <location>
        <begin position="46"/>
        <end position="239"/>
    </location>
</feature>
<feature type="compositionally biased region" description="Pro residues" evidence="1">
    <location>
        <begin position="1475"/>
        <end position="1497"/>
    </location>
</feature>
<dbReference type="PROSITE" id="PS00330">
    <property type="entry name" value="HEMOLYSIN_CALCIUM"/>
    <property type="match status" value="1"/>
</dbReference>
<feature type="region of interest" description="Disordered" evidence="1">
    <location>
        <begin position="1437"/>
        <end position="1512"/>
    </location>
</feature>
<dbReference type="InterPro" id="IPR011049">
    <property type="entry name" value="Serralysin-like_metalloprot_C"/>
</dbReference>
<feature type="compositionally biased region" description="Pro residues" evidence="1">
    <location>
        <begin position="1447"/>
        <end position="1461"/>
    </location>
</feature>
<keyword evidence="4" id="KW-1185">Reference proteome</keyword>
<dbReference type="InterPro" id="IPR001343">
    <property type="entry name" value="Hemolysn_Ca-bd"/>
</dbReference>
<comment type="caution">
    <text evidence="3">The sequence shown here is derived from an EMBL/GenBank/DDBJ whole genome shotgun (WGS) entry which is preliminary data.</text>
</comment>
<dbReference type="SUPFAM" id="SSF51120">
    <property type="entry name" value="beta-Roll"/>
    <property type="match status" value="1"/>
</dbReference>
<dbReference type="InterPro" id="IPR057708">
    <property type="entry name" value="DUF7948"/>
</dbReference>
<gene>
    <name evidence="3" type="ORF">PMG25_14140</name>
</gene>
<dbReference type="InterPro" id="IPR018511">
    <property type="entry name" value="Hemolysin-typ_Ca-bd_CS"/>
</dbReference>
<dbReference type="PRINTS" id="PR00313">
    <property type="entry name" value="CABNDNGRPT"/>
</dbReference>
<reference evidence="3 4" key="1">
    <citation type="submission" date="2023-01" db="EMBL/GenBank/DDBJ databases">
        <title>Novel diversity within Roseofilum (Cyanobacteria; Desertifilaceae) from marine benthic mats with descriptions of four novel species.</title>
        <authorList>
            <person name="Wang Y."/>
            <person name="Berthold D.E."/>
            <person name="Hu J."/>
            <person name="Lefler F.W."/>
            <person name="Laughinghouse H.D. IV."/>
        </authorList>
    </citation>
    <scope>NUCLEOTIDE SEQUENCE [LARGE SCALE GENOMIC DNA]</scope>
    <source>
        <strain evidence="3 4">BLCC-M114</strain>
    </source>
</reference>
<dbReference type="Pfam" id="PF00353">
    <property type="entry name" value="HemolysinCabind"/>
    <property type="match status" value="2"/>
</dbReference>
<dbReference type="InterPro" id="IPR010620">
    <property type="entry name" value="SBBP_repeat"/>
</dbReference>
<sequence length="1679" mass="176939">MGINSQLPSNTAQTAQDDVLLASEALNTAVSPEARPQFTGQRPLSFIQNNGQVDDSVSFHVRDGDVGEVFFTQEEIVVANGDDVIRANFVGSNPSAEVRGWEQLPGIANFFIGNDPSKWRTNIATFEGVWYEEVYDGIDVKYSGQSGQVKRDIYVAPGASVDTIKIAYENINDIEIREDGSLALITDTGELTEKTPIAYQIINGQQVDVDVAYKILEGNQIGFEVGSYDPNHELVLDPVLEYSNYLGGSSVIVEDIQPFVTFTLQTLTTTQVIPGQTVPGQPPSPPITITNTEISTITFEQGTYRAGATNVTAPVPAEDAGYAITVDQFGAAYVTGETFSVNFPKKPPEDTVEPFTRPLPDPTAGNDVREAFISKINNDGSLVYSTYIGGVDKDRANDIAVDRAGNAYIVGETESPDFPVQEGRTTTPFQPFAGGSQDAFVLKLNPTGTQIDYASYLGGTGYDRGSGIEIDSNGSAYITGQTTSTGLGTAGVFQQNTDPTNGSDAFVAKVNATGNQLLYFTYIGGPGFEEGIGIDVDSTGNAYISGTTQSSGLATSGTYQRNLVGSSDVFVSKINTDASQQLYFSYLGGGGGDVAGGIAVDSTGAAYVTGITPSADFPTGRNLASGQIRNFAEPTFQSEYQGGAFDAFVTKFAPNGQSLAYSTFLGGAGNEGVAFLPLTASTIGLDQAGQAYVVGTTNSASSTTFPTRNAEQPNFAGGRTDAFLTKLNRDGTNLIYSSFYGGDGDDYGYGVAVDQFGAAYTTGQTISSNLNDNRDPELPPPGTFEPPTFGYGVEDPSPARTVPFFSNTIPGSLTPIGAAVVERNEPDAFVAKFSFEGVIVTPFGGTLDITEGGVTDFIALELTTEPTAPVTIVLSPDNESTIAPNTVTFTQQNWNRPQRVQVIAVNDGDVEGAHQSTINFQTFSADPSYNQIFVPPVTANVTDNDTRVFVDENEQPDGTRGLVVSENGDTNTYTIRLAQQPAPNTTVQVVSSPDSQLTAGANGNALENAPFTLTFSPTDPRTLWNTPQTVTVGAVDDLVQEGNHTGQLQLAVTSQDGQFNNTNAILVNDTPLTQQENQRSSLTATILDNDQPDIFVNVPSGELITSEDRTGFQISARLGSIPTSDVVIPITISDPTEGNAVPASLTFTPENATQLQVVDILGVPDDIIDGNQPYVVTVAPAQSADPNYSGLELEENEFNVLNLDIDTFGVNVTPVTGLRTSEDGTTQTFDVVLSSSEAPLADVQIDFSTSNPEEGLISTDGQNFAADASLVFNAQNFNVRQTITIQGVPDGVVDGNQPYTILSTPTTSTDERFNNVPVQNVAVINEDIDSIGLNFVPTTGETTVSEDGASIEYSVSLQSSPSSDVVITVQPDVQSLVTPTVLTFNSTNYNEVQTVTITGFDDRIVEGTHSSTINFSVESGDTDYGNLTLDPVTVTVLDNDTSRPGLTPSPTPAPSPSPGFPSFPAFPSFPTFPGFRPPSPAPAPPPAPAPAPSPSPSPSLGTGRATPGNDFIDMGAFNLRSISALQGNDTVVGSPANDFINGNQGNDSLFGAAGNDFLYGGQDNDTLRGSSGNDNLNGDFGNDYLEGGTGTDNLSGGLGNDVFVLPTSGAVSTVFQADRIRDFGNGFDLIGLTDGVTQGNLQLLQTGSDTAILFNGLYLGVVERTTPAALNGRFIPVSL</sequence>
<proteinExistence type="predicted"/>
<dbReference type="PANTHER" id="PTHR35580">
    <property type="entry name" value="CELL SURFACE GLYCOPROTEIN (S-LAYER PROTEIN)-LIKE PROTEIN"/>
    <property type="match status" value="1"/>
</dbReference>
<dbReference type="Pfam" id="PF06739">
    <property type="entry name" value="SBBP"/>
    <property type="match status" value="3"/>
</dbReference>
<name>A0ABT7B7U3_9CYAN</name>
<organism evidence="3 4">
    <name type="scientific">Roseofilum capinflatum BLCC-M114</name>
    <dbReference type="NCBI Taxonomy" id="3022440"/>
    <lineage>
        <taxon>Bacteria</taxon>
        <taxon>Bacillati</taxon>
        <taxon>Cyanobacteriota</taxon>
        <taxon>Cyanophyceae</taxon>
        <taxon>Desertifilales</taxon>
        <taxon>Desertifilaceae</taxon>
        <taxon>Roseofilum</taxon>
        <taxon>Roseofilum capinflatum</taxon>
    </lineage>
</organism>
<evidence type="ECO:0000259" key="2">
    <source>
        <dbReference type="Pfam" id="PF25778"/>
    </source>
</evidence>
<dbReference type="Proteomes" id="UP001235849">
    <property type="component" value="Unassembled WGS sequence"/>
</dbReference>